<gene>
    <name evidence="7" type="ORF">EX30DRAFT_355172</name>
</gene>
<keyword evidence="8" id="KW-1185">Reference proteome</keyword>
<dbReference type="InterPro" id="IPR052053">
    <property type="entry name" value="IM_YidH-like"/>
</dbReference>
<feature type="transmembrane region" description="Helical" evidence="5">
    <location>
        <begin position="79"/>
        <end position="102"/>
    </location>
</feature>
<keyword evidence="3 5" id="KW-1133">Transmembrane helix</keyword>
<comment type="subcellular location">
    <subcellularLocation>
        <location evidence="1">Endomembrane system</location>
        <topology evidence="1">Multi-pass membrane protein</topology>
    </subcellularLocation>
</comment>
<dbReference type="EMBL" id="ML220122">
    <property type="protein sequence ID" value="TGZ80846.1"/>
    <property type="molecule type" value="Genomic_DNA"/>
</dbReference>
<feature type="domain" description="DUF202" evidence="6">
    <location>
        <begin position="35"/>
        <end position="106"/>
    </location>
</feature>
<dbReference type="InParanoid" id="A0A4S2MWD9"/>
<name>A0A4S2MWD9_9PEZI</name>
<dbReference type="PANTHER" id="PTHR34187:SF3">
    <property type="entry name" value="DUF DOMAIN PROTEIN (AFU_ORTHOLOGUE AFUA_6G11150)"/>
    <property type="match status" value="1"/>
</dbReference>
<protein>
    <recommendedName>
        <fullName evidence="6">DUF202 domain-containing protein</fullName>
    </recommendedName>
</protein>
<keyword evidence="4 5" id="KW-0472">Membrane</keyword>
<evidence type="ECO:0000259" key="6">
    <source>
        <dbReference type="Pfam" id="PF02656"/>
    </source>
</evidence>
<proteinExistence type="predicted"/>
<dbReference type="Pfam" id="PF02656">
    <property type="entry name" value="DUF202"/>
    <property type="match status" value="1"/>
</dbReference>
<keyword evidence="2 5" id="KW-0812">Transmembrane</keyword>
<evidence type="ECO:0000256" key="2">
    <source>
        <dbReference type="ARBA" id="ARBA00022692"/>
    </source>
</evidence>
<dbReference type="OrthoDB" id="5525680at2759"/>
<dbReference type="InterPro" id="IPR003807">
    <property type="entry name" value="DUF202"/>
</dbReference>
<evidence type="ECO:0000313" key="7">
    <source>
        <dbReference type="EMBL" id="TGZ80846.1"/>
    </source>
</evidence>
<sequence length="147" mass="16166">MGMIWENSIQPGGPVILASPFISPLIFANEASDARDHCANERNFLSWLRLSIYMCVVAVAIILNFNLKEAPTPTEKRMSLPMGVIFWMLSLLCLGTGMGIYTNTVQRYSRKSAIVESGLKTRFVFIVVSASIVGACVIFLTTNATNN</sequence>
<dbReference type="Proteomes" id="UP000298138">
    <property type="component" value="Unassembled WGS sequence"/>
</dbReference>
<accession>A0A4S2MWD9</accession>
<reference evidence="7 8" key="1">
    <citation type="submission" date="2019-04" db="EMBL/GenBank/DDBJ databases">
        <title>Comparative genomics and transcriptomics to analyze fruiting body development in filamentous ascomycetes.</title>
        <authorList>
            <consortium name="DOE Joint Genome Institute"/>
            <person name="Lutkenhaus R."/>
            <person name="Traeger S."/>
            <person name="Breuer J."/>
            <person name="Kuo A."/>
            <person name="Lipzen A."/>
            <person name="Pangilinan J."/>
            <person name="Dilworth D."/>
            <person name="Sandor L."/>
            <person name="Poggeler S."/>
            <person name="Barry K."/>
            <person name="Grigoriev I.V."/>
            <person name="Nowrousian M."/>
        </authorList>
    </citation>
    <scope>NUCLEOTIDE SEQUENCE [LARGE SCALE GENOMIC DNA]</scope>
    <source>
        <strain evidence="7 8">CBS 389.68</strain>
    </source>
</reference>
<evidence type="ECO:0000256" key="3">
    <source>
        <dbReference type="ARBA" id="ARBA00022989"/>
    </source>
</evidence>
<evidence type="ECO:0000256" key="4">
    <source>
        <dbReference type="ARBA" id="ARBA00023136"/>
    </source>
</evidence>
<feature type="transmembrane region" description="Helical" evidence="5">
    <location>
        <begin position="50"/>
        <end position="67"/>
    </location>
</feature>
<evidence type="ECO:0000256" key="5">
    <source>
        <dbReference type="SAM" id="Phobius"/>
    </source>
</evidence>
<dbReference type="PANTHER" id="PTHR34187">
    <property type="entry name" value="FGR18P"/>
    <property type="match status" value="1"/>
</dbReference>
<evidence type="ECO:0000256" key="1">
    <source>
        <dbReference type="ARBA" id="ARBA00004127"/>
    </source>
</evidence>
<dbReference type="AlphaFoldDB" id="A0A4S2MWD9"/>
<dbReference type="GO" id="GO:0012505">
    <property type="term" value="C:endomembrane system"/>
    <property type="evidence" value="ECO:0007669"/>
    <property type="project" value="UniProtKB-SubCell"/>
</dbReference>
<organism evidence="7 8">
    <name type="scientific">Ascodesmis nigricans</name>
    <dbReference type="NCBI Taxonomy" id="341454"/>
    <lineage>
        <taxon>Eukaryota</taxon>
        <taxon>Fungi</taxon>
        <taxon>Dikarya</taxon>
        <taxon>Ascomycota</taxon>
        <taxon>Pezizomycotina</taxon>
        <taxon>Pezizomycetes</taxon>
        <taxon>Pezizales</taxon>
        <taxon>Ascodesmidaceae</taxon>
        <taxon>Ascodesmis</taxon>
    </lineage>
</organism>
<evidence type="ECO:0000313" key="8">
    <source>
        <dbReference type="Proteomes" id="UP000298138"/>
    </source>
</evidence>
<feature type="transmembrane region" description="Helical" evidence="5">
    <location>
        <begin position="123"/>
        <end position="142"/>
    </location>
</feature>